<protein>
    <recommendedName>
        <fullName evidence="3">Nucleotidyl transferase AbiEii/AbiGii toxin family protein</fullName>
    </recommendedName>
</protein>
<dbReference type="Proteomes" id="UP000229699">
    <property type="component" value="Unassembled WGS sequence"/>
</dbReference>
<dbReference type="EMBL" id="PCTC01000073">
    <property type="protein sequence ID" value="PIP63251.1"/>
    <property type="molecule type" value="Genomic_DNA"/>
</dbReference>
<dbReference type="AlphaFoldDB" id="A0A2H0C082"/>
<accession>A0A2H0C082</accession>
<evidence type="ECO:0008006" key="3">
    <source>
        <dbReference type="Google" id="ProtNLM"/>
    </source>
</evidence>
<organism evidence="1 2">
    <name type="scientific">Candidatus Roizmanbacteria bacterium CG22_combo_CG10-13_8_21_14_all_34_12</name>
    <dbReference type="NCBI Taxonomy" id="1974860"/>
    <lineage>
        <taxon>Bacteria</taxon>
        <taxon>Candidatus Roizmaniibacteriota</taxon>
    </lineage>
</organism>
<dbReference type="InterPro" id="IPR014942">
    <property type="entry name" value="AbiEii"/>
</dbReference>
<gene>
    <name evidence="1" type="ORF">COW97_03510</name>
</gene>
<name>A0A2H0C082_9BACT</name>
<evidence type="ECO:0000313" key="2">
    <source>
        <dbReference type="Proteomes" id="UP000229699"/>
    </source>
</evidence>
<proteinExistence type="predicted"/>
<reference evidence="1 2" key="1">
    <citation type="submission" date="2017-09" db="EMBL/GenBank/DDBJ databases">
        <title>Depth-based differentiation of microbial function through sediment-hosted aquifers and enrichment of novel symbionts in the deep terrestrial subsurface.</title>
        <authorList>
            <person name="Probst A.J."/>
            <person name="Ladd B."/>
            <person name="Jarett J.K."/>
            <person name="Geller-Mcgrath D.E."/>
            <person name="Sieber C.M."/>
            <person name="Emerson J.B."/>
            <person name="Anantharaman K."/>
            <person name="Thomas B.C."/>
            <person name="Malmstrom R."/>
            <person name="Stieglmeier M."/>
            <person name="Klingl A."/>
            <person name="Woyke T."/>
            <person name="Ryan C.M."/>
            <person name="Banfield J.F."/>
        </authorList>
    </citation>
    <scope>NUCLEOTIDE SEQUENCE [LARGE SCALE GENOMIC DNA]</scope>
    <source>
        <strain evidence="1">CG22_combo_CG10-13_8_21_14_all_34_12</strain>
    </source>
</reference>
<evidence type="ECO:0000313" key="1">
    <source>
        <dbReference type="EMBL" id="PIP63251.1"/>
    </source>
</evidence>
<comment type="caution">
    <text evidence="1">The sequence shown here is derived from an EMBL/GenBank/DDBJ whole genome shotgun (WGS) entry which is preliminary data.</text>
</comment>
<dbReference type="Gene3D" id="3.10.450.620">
    <property type="entry name" value="JHP933, nucleotidyltransferase-like core domain"/>
    <property type="match status" value="1"/>
</dbReference>
<sequence>MMTKDQIKTLSKYYRIDGFSIEREYLQLIFLSHLYQHKKSGEIYFKGGTALRLLYGSSRFSEDLDFTSIYDKKMIEKIITDVEKSIQSELPELNISVLYSGTNGIIYRIKYKTLDFKFPFVIRLDISSCIKITAHETTPIISKYPIVNFPIVVHLSQAEIFAEKIRALLGRSKGRDLYDAWYLFEKGVNLNQNLVEKKMKEVDKLYNKKMLLKKIKNFSDKQLDQDLAQFLPLSQKKAIPMIKTKLSEYIDKR</sequence>
<dbReference type="Pfam" id="PF08843">
    <property type="entry name" value="AbiEii"/>
    <property type="match status" value="1"/>
</dbReference>